<dbReference type="InterPro" id="IPR036875">
    <property type="entry name" value="Znf_CCHC_sf"/>
</dbReference>
<dbReference type="Pfam" id="PF03101">
    <property type="entry name" value="FAR1"/>
    <property type="match status" value="1"/>
</dbReference>
<dbReference type="PANTHER" id="PTHR47718">
    <property type="entry name" value="OS01G0519700 PROTEIN"/>
    <property type="match status" value="1"/>
</dbReference>
<name>A0A6P5MVH8_ARADU</name>
<dbReference type="Pfam" id="PF10551">
    <property type="entry name" value="MULE"/>
    <property type="match status" value="1"/>
</dbReference>
<dbReference type="GeneID" id="110275502"/>
<feature type="domain" description="SWIM-type" evidence="6">
    <location>
        <begin position="547"/>
        <end position="585"/>
    </location>
</feature>
<dbReference type="GO" id="GO:0003676">
    <property type="term" value="F:nucleic acid binding"/>
    <property type="evidence" value="ECO:0007669"/>
    <property type="project" value="InterPro"/>
</dbReference>
<dbReference type="InterPro" id="IPR007527">
    <property type="entry name" value="Znf_SWIM"/>
</dbReference>
<dbReference type="AlphaFoldDB" id="A0A6P5MVH8"/>
<accession>A0A6P5MVH8</accession>
<dbReference type="PROSITE" id="PS50966">
    <property type="entry name" value="ZF_SWIM"/>
    <property type="match status" value="1"/>
</dbReference>
<evidence type="ECO:0000313" key="8">
    <source>
        <dbReference type="RefSeq" id="XP_020987336.2"/>
    </source>
</evidence>
<keyword evidence="7" id="KW-1185">Reference proteome</keyword>
<dbReference type="KEGG" id="adu:110275502"/>
<dbReference type="PANTHER" id="PTHR47718:SF15">
    <property type="entry name" value="PROTEIN FAR1-RELATED SEQUENCE 5-LIKE"/>
    <property type="match status" value="1"/>
</dbReference>
<dbReference type="SMART" id="SM00575">
    <property type="entry name" value="ZnF_PMZ"/>
    <property type="match status" value="1"/>
</dbReference>
<evidence type="ECO:0000256" key="1">
    <source>
        <dbReference type="ARBA" id="ARBA00022723"/>
    </source>
</evidence>
<dbReference type="Proteomes" id="UP000515211">
    <property type="component" value="Chromosome 9"/>
</dbReference>
<sequence>MEGSQREEGCRPDEELDDACGGDSMNGVSDEYPSDYAYVFGLSEQDIIRKVFRSEERAYDFYSKFGRCHGFGVRKGDYGKDEEGNLIRRRFFCNRAGLRDEKHLNRLDRKRGHRPETMTNCLAKLSIYLDRENSTWKVRKVILDHNHELTPRRMVHMIPKFRRISDAAKANIDGMRGYGVSTSKILGYMAGVAGGYSLLGFTKKDAYNYIDHMRRAKVVNGDSNAAIVYLEGKAAADPMSMARYNVTKDGMLANMFWADGPCRVDYQYFGDVVAFDSTYKKNKYQRPLVIFSGSNNHKQTTIFGFGLVLDETIESYTWMLENLLEVMCNKQPSVVVTDGDDAMIAAVKKVFPEATHRLCAWHLQKNVTSNGGEQMFREIFCKWLYADMEVDDFELEWEEASEKFGLHKKCWANQMYEKRHMWCNAYLRGKFCAGYRTTSRCEGINSHIKGFLNSKHSILELVQNLELVVREYRNNELVAQFNSIYSTPVLTTCLDPIERCAADVYTRAIFVLVKKEIDGVGAINFVSKRRVSTTMVYTMEEYGHPGHNIVTLFDRTMTRMECQCRFWEKEGFPCRHIFFVMKHEHLKDIPNRLILKRWRRDAKAIEEYGDKTDDMLSERGFLLRHGALHAASQWMLYLGSKNRTVFKTAMEGIRGICTDIHAILGQPNEGRKANADEHIRDPVVVRTKGAPRSKGKKGKKRRCTFCKRTGHTKRTCLDRVPNRSKWGLQEDEESVEIPGANENFMGVHETSLPPRSASVYSRDGKNVLAELKPVGTQERIVGTAQSEILASVADVGSCDYHQQVLDLLKSLNATIGSDGIEKSQ</sequence>
<proteinExistence type="predicted"/>
<evidence type="ECO:0000259" key="6">
    <source>
        <dbReference type="PROSITE" id="PS50966"/>
    </source>
</evidence>
<dbReference type="GO" id="GO:0008270">
    <property type="term" value="F:zinc ion binding"/>
    <property type="evidence" value="ECO:0007669"/>
    <property type="project" value="UniProtKB-KW"/>
</dbReference>
<evidence type="ECO:0000256" key="2">
    <source>
        <dbReference type="ARBA" id="ARBA00022771"/>
    </source>
</evidence>
<evidence type="ECO:0000313" key="7">
    <source>
        <dbReference type="Proteomes" id="UP000515211"/>
    </source>
</evidence>
<evidence type="ECO:0000256" key="5">
    <source>
        <dbReference type="SAM" id="MobiDB-lite"/>
    </source>
</evidence>
<feature type="compositionally biased region" description="Basic and acidic residues" evidence="5">
    <location>
        <begin position="1"/>
        <end position="13"/>
    </location>
</feature>
<dbReference type="InterPro" id="IPR004330">
    <property type="entry name" value="FAR1_DNA_bnd_dom"/>
</dbReference>
<dbReference type="InterPro" id="IPR006564">
    <property type="entry name" value="Znf_PMZ"/>
</dbReference>
<keyword evidence="1" id="KW-0479">Metal-binding</keyword>
<reference evidence="8" key="2">
    <citation type="submission" date="2025-08" db="UniProtKB">
        <authorList>
            <consortium name="RefSeq"/>
        </authorList>
    </citation>
    <scope>IDENTIFICATION</scope>
    <source>
        <tissue evidence="8">Whole plant</tissue>
    </source>
</reference>
<dbReference type="InterPro" id="IPR018289">
    <property type="entry name" value="MULE_transposase_dom"/>
</dbReference>
<keyword evidence="2 4" id="KW-0863">Zinc-finger</keyword>
<evidence type="ECO:0000256" key="3">
    <source>
        <dbReference type="ARBA" id="ARBA00022833"/>
    </source>
</evidence>
<dbReference type="RefSeq" id="XP_020987336.2">
    <property type="nucleotide sequence ID" value="XM_021131677.2"/>
</dbReference>
<dbReference type="Pfam" id="PF04434">
    <property type="entry name" value="SWIM"/>
    <property type="match status" value="1"/>
</dbReference>
<gene>
    <name evidence="8" type="primary">LOC110275502</name>
</gene>
<protein>
    <submittedName>
        <fullName evidence="8">Protein FAR1-RELATED SEQUENCE 5-like</fullName>
    </submittedName>
</protein>
<reference evidence="7" key="1">
    <citation type="journal article" date="2016" name="Nat. Genet.">
        <title>The genome sequences of Arachis duranensis and Arachis ipaensis, the diploid ancestors of cultivated peanut.</title>
        <authorList>
            <person name="Bertioli D.J."/>
            <person name="Cannon S.B."/>
            <person name="Froenicke L."/>
            <person name="Huang G."/>
            <person name="Farmer A.D."/>
            <person name="Cannon E.K."/>
            <person name="Liu X."/>
            <person name="Gao D."/>
            <person name="Clevenger J."/>
            <person name="Dash S."/>
            <person name="Ren L."/>
            <person name="Moretzsohn M.C."/>
            <person name="Shirasawa K."/>
            <person name="Huang W."/>
            <person name="Vidigal B."/>
            <person name="Abernathy B."/>
            <person name="Chu Y."/>
            <person name="Niederhuth C.E."/>
            <person name="Umale P."/>
            <person name="Araujo A.C."/>
            <person name="Kozik A."/>
            <person name="Kim K.D."/>
            <person name="Burow M.D."/>
            <person name="Varshney R.K."/>
            <person name="Wang X."/>
            <person name="Zhang X."/>
            <person name="Barkley N."/>
            <person name="Guimaraes P.M."/>
            <person name="Isobe S."/>
            <person name="Guo B."/>
            <person name="Liao B."/>
            <person name="Stalker H.T."/>
            <person name="Schmitz R.J."/>
            <person name="Scheffler B.E."/>
            <person name="Leal-Bertioli S.C."/>
            <person name="Xun X."/>
            <person name="Jackson S.A."/>
            <person name="Michelmore R."/>
            <person name="Ozias-Akins P."/>
        </authorList>
    </citation>
    <scope>NUCLEOTIDE SEQUENCE [LARGE SCALE GENOMIC DNA]</scope>
    <source>
        <strain evidence="7">cv. V14167</strain>
    </source>
</reference>
<feature type="region of interest" description="Disordered" evidence="5">
    <location>
        <begin position="1"/>
        <end position="24"/>
    </location>
</feature>
<keyword evidence="3" id="KW-0862">Zinc</keyword>
<dbReference type="SUPFAM" id="SSF57756">
    <property type="entry name" value="Retrovirus zinc finger-like domains"/>
    <property type="match status" value="1"/>
</dbReference>
<evidence type="ECO:0000256" key="4">
    <source>
        <dbReference type="PROSITE-ProRule" id="PRU00325"/>
    </source>
</evidence>
<organism evidence="7 8">
    <name type="scientific">Arachis duranensis</name>
    <name type="common">Wild peanut</name>
    <dbReference type="NCBI Taxonomy" id="130453"/>
    <lineage>
        <taxon>Eukaryota</taxon>
        <taxon>Viridiplantae</taxon>
        <taxon>Streptophyta</taxon>
        <taxon>Embryophyta</taxon>
        <taxon>Tracheophyta</taxon>
        <taxon>Spermatophyta</taxon>
        <taxon>Magnoliopsida</taxon>
        <taxon>eudicotyledons</taxon>
        <taxon>Gunneridae</taxon>
        <taxon>Pentapetalae</taxon>
        <taxon>rosids</taxon>
        <taxon>fabids</taxon>
        <taxon>Fabales</taxon>
        <taxon>Fabaceae</taxon>
        <taxon>Papilionoideae</taxon>
        <taxon>50 kb inversion clade</taxon>
        <taxon>dalbergioids sensu lato</taxon>
        <taxon>Dalbergieae</taxon>
        <taxon>Pterocarpus clade</taxon>
        <taxon>Arachis</taxon>
    </lineage>
</organism>